<comment type="caution">
    <text evidence="1">The sequence shown here is derived from an EMBL/GenBank/DDBJ whole genome shotgun (WGS) entry which is preliminary data.</text>
</comment>
<sequence length="112" mass="12120">MTTRTNARTQFLTDIYVCALEGGIGYWSTCIEYRRSTTQRAVIEDLEDALHEITLDTIARGINAVADGSVAVSDYLRNLIRAASRSNDAGDVDAIAADDIAQAGIYGEVIYG</sequence>
<dbReference type="AlphaFoldDB" id="R7Y5B0"/>
<evidence type="ECO:0000313" key="2">
    <source>
        <dbReference type="Proteomes" id="UP000013569"/>
    </source>
</evidence>
<dbReference type="PATRIC" id="fig|1316928.3.peg.4072"/>
<dbReference type="OrthoDB" id="4775500at2"/>
<accession>R7Y5B0</accession>
<name>R7Y5B0_9ACTN</name>
<organism evidence="1 2">
    <name type="scientific">Gordonia terrae C-6</name>
    <dbReference type="NCBI Taxonomy" id="1316928"/>
    <lineage>
        <taxon>Bacteria</taxon>
        <taxon>Bacillati</taxon>
        <taxon>Actinomycetota</taxon>
        <taxon>Actinomycetes</taxon>
        <taxon>Mycobacteriales</taxon>
        <taxon>Gordoniaceae</taxon>
        <taxon>Gordonia</taxon>
    </lineage>
</organism>
<dbReference type="EMBL" id="AQPW01000036">
    <property type="protein sequence ID" value="EON30894.1"/>
    <property type="molecule type" value="Genomic_DNA"/>
</dbReference>
<evidence type="ECO:0000313" key="1">
    <source>
        <dbReference type="EMBL" id="EON30894.1"/>
    </source>
</evidence>
<dbReference type="RefSeq" id="WP_010844410.1">
    <property type="nucleotide sequence ID" value="NZ_AQPW01000036.1"/>
</dbReference>
<protein>
    <submittedName>
        <fullName evidence="1">Uncharacterized protein</fullName>
    </submittedName>
</protein>
<dbReference type="Proteomes" id="UP000013569">
    <property type="component" value="Unassembled WGS sequence"/>
</dbReference>
<gene>
    <name evidence="1" type="ORF">GTC6_20135</name>
</gene>
<proteinExistence type="predicted"/>
<reference evidence="1 2" key="1">
    <citation type="journal article" date="2013" name="Genome Announc.">
        <title>Draft Genome Sequence of a Benzothiophene-Desulfurizing Bacterium, Gordona terrae Strain C-6.</title>
        <authorList>
            <person name="Wang W."/>
            <person name="Ma T."/>
            <person name="Ren Y."/>
            <person name="Li G."/>
        </authorList>
    </citation>
    <scope>NUCLEOTIDE SEQUENCE [LARGE SCALE GENOMIC DNA]</scope>
    <source>
        <strain evidence="1 2">C-6</strain>
    </source>
</reference>